<evidence type="ECO:0000256" key="1">
    <source>
        <dbReference type="SAM" id="MobiDB-lite"/>
    </source>
</evidence>
<sequence length="262" mass="30009">MPWLKQAIGCHRTYFRLYQRSTPSYASRMFSSTILKIDFHALERKWQAKWDSRGTKIQEERDMDFESNPIIPFYVDHIRRPTIMGALQSILSRKQAAAPRNGKTSMVEQILSSYDTEPSVFRLEDLRTYSQIYGTDVVRTCVIFSQAADTDSPIQEQSVINTQKWFERAWDAVRIAHTSYEATQTDPPAGNPDPETRNDPDLIDDITDYNMDSVKSLVHVPPESPGTLDRATDEDTCALWLASQEAILSMNCESEQMDVNKV</sequence>
<dbReference type="Proteomes" id="UP000799750">
    <property type="component" value="Unassembled WGS sequence"/>
</dbReference>
<feature type="region of interest" description="Disordered" evidence="1">
    <location>
        <begin position="180"/>
        <end position="204"/>
    </location>
</feature>
<protein>
    <submittedName>
        <fullName evidence="2">Uncharacterized protein</fullName>
    </submittedName>
</protein>
<evidence type="ECO:0000313" key="2">
    <source>
        <dbReference type="EMBL" id="KAF2491437.1"/>
    </source>
</evidence>
<dbReference type="EMBL" id="MU004195">
    <property type="protein sequence ID" value="KAF2491437.1"/>
    <property type="molecule type" value="Genomic_DNA"/>
</dbReference>
<dbReference type="OrthoDB" id="3794248at2759"/>
<accession>A0A6A6QJ06</accession>
<gene>
    <name evidence="2" type="ORF">BU16DRAFT_594372</name>
</gene>
<organism evidence="2 3">
    <name type="scientific">Lophium mytilinum</name>
    <dbReference type="NCBI Taxonomy" id="390894"/>
    <lineage>
        <taxon>Eukaryota</taxon>
        <taxon>Fungi</taxon>
        <taxon>Dikarya</taxon>
        <taxon>Ascomycota</taxon>
        <taxon>Pezizomycotina</taxon>
        <taxon>Dothideomycetes</taxon>
        <taxon>Pleosporomycetidae</taxon>
        <taxon>Mytilinidiales</taxon>
        <taxon>Mytilinidiaceae</taxon>
        <taxon>Lophium</taxon>
    </lineage>
</organism>
<proteinExistence type="predicted"/>
<keyword evidence="3" id="KW-1185">Reference proteome</keyword>
<evidence type="ECO:0000313" key="3">
    <source>
        <dbReference type="Proteomes" id="UP000799750"/>
    </source>
</evidence>
<dbReference type="Gene3D" id="1.10.730.10">
    <property type="entry name" value="Isoleucyl-tRNA Synthetase, Domain 1"/>
    <property type="match status" value="1"/>
</dbReference>
<name>A0A6A6QJ06_9PEZI</name>
<dbReference type="AlphaFoldDB" id="A0A6A6QJ06"/>
<reference evidence="2" key="1">
    <citation type="journal article" date="2020" name="Stud. Mycol.">
        <title>101 Dothideomycetes genomes: a test case for predicting lifestyles and emergence of pathogens.</title>
        <authorList>
            <person name="Haridas S."/>
            <person name="Albert R."/>
            <person name="Binder M."/>
            <person name="Bloem J."/>
            <person name="Labutti K."/>
            <person name="Salamov A."/>
            <person name="Andreopoulos B."/>
            <person name="Baker S."/>
            <person name="Barry K."/>
            <person name="Bills G."/>
            <person name="Bluhm B."/>
            <person name="Cannon C."/>
            <person name="Castanera R."/>
            <person name="Culley D."/>
            <person name="Daum C."/>
            <person name="Ezra D."/>
            <person name="Gonzalez J."/>
            <person name="Henrissat B."/>
            <person name="Kuo A."/>
            <person name="Liang C."/>
            <person name="Lipzen A."/>
            <person name="Lutzoni F."/>
            <person name="Magnuson J."/>
            <person name="Mondo S."/>
            <person name="Nolan M."/>
            <person name="Ohm R."/>
            <person name="Pangilinan J."/>
            <person name="Park H.-J."/>
            <person name="Ramirez L."/>
            <person name="Alfaro M."/>
            <person name="Sun H."/>
            <person name="Tritt A."/>
            <person name="Yoshinaga Y."/>
            <person name="Zwiers L.-H."/>
            <person name="Turgeon B."/>
            <person name="Goodwin S."/>
            <person name="Spatafora J."/>
            <person name="Crous P."/>
            <person name="Grigoriev I."/>
        </authorList>
    </citation>
    <scope>NUCLEOTIDE SEQUENCE</scope>
    <source>
        <strain evidence="2">CBS 269.34</strain>
    </source>
</reference>